<feature type="non-terminal residue" evidence="2">
    <location>
        <position position="1"/>
    </location>
</feature>
<organism evidence="2 3">
    <name type="scientific">Eragrostis curvula</name>
    <name type="common">weeping love grass</name>
    <dbReference type="NCBI Taxonomy" id="38414"/>
    <lineage>
        <taxon>Eukaryota</taxon>
        <taxon>Viridiplantae</taxon>
        <taxon>Streptophyta</taxon>
        <taxon>Embryophyta</taxon>
        <taxon>Tracheophyta</taxon>
        <taxon>Spermatophyta</taxon>
        <taxon>Magnoliopsida</taxon>
        <taxon>Liliopsida</taxon>
        <taxon>Poales</taxon>
        <taxon>Poaceae</taxon>
        <taxon>PACMAD clade</taxon>
        <taxon>Chloridoideae</taxon>
        <taxon>Eragrostideae</taxon>
        <taxon>Eragrostidinae</taxon>
        <taxon>Eragrostis</taxon>
    </lineage>
</organism>
<protein>
    <submittedName>
        <fullName evidence="2">Uncharacterized protein</fullName>
    </submittedName>
</protein>
<feature type="region of interest" description="Disordered" evidence="1">
    <location>
        <begin position="113"/>
        <end position="318"/>
    </location>
</feature>
<feature type="region of interest" description="Disordered" evidence="1">
    <location>
        <begin position="878"/>
        <end position="897"/>
    </location>
</feature>
<feature type="region of interest" description="Disordered" evidence="1">
    <location>
        <begin position="1"/>
        <end position="93"/>
    </location>
</feature>
<name>A0A5J9UPV2_9POAL</name>
<accession>A0A5J9UPV2</accession>
<dbReference type="OrthoDB" id="694714at2759"/>
<feature type="region of interest" description="Disordered" evidence="1">
    <location>
        <begin position="544"/>
        <end position="607"/>
    </location>
</feature>
<feature type="compositionally biased region" description="Polar residues" evidence="1">
    <location>
        <begin position="114"/>
        <end position="138"/>
    </location>
</feature>
<feature type="region of interest" description="Disordered" evidence="1">
    <location>
        <begin position="761"/>
        <end position="784"/>
    </location>
</feature>
<reference evidence="2 3" key="1">
    <citation type="journal article" date="2019" name="Sci. Rep.">
        <title>A high-quality genome of Eragrostis curvula grass provides insights into Poaceae evolution and supports new strategies to enhance forage quality.</title>
        <authorList>
            <person name="Carballo J."/>
            <person name="Santos B.A.C.M."/>
            <person name="Zappacosta D."/>
            <person name="Garbus I."/>
            <person name="Selva J.P."/>
            <person name="Gallo C.A."/>
            <person name="Diaz A."/>
            <person name="Albertini E."/>
            <person name="Caccamo M."/>
            <person name="Echenique V."/>
        </authorList>
    </citation>
    <scope>NUCLEOTIDE SEQUENCE [LARGE SCALE GENOMIC DNA]</scope>
    <source>
        <strain evidence="3">cv. Victoria</strain>
        <tissue evidence="2">Leaf</tissue>
    </source>
</reference>
<dbReference type="Gramene" id="TVU25227">
    <property type="protein sequence ID" value="TVU25227"/>
    <property type="gene ID" value="EJB05_27716"/>
</dbReference>
<feature type="compositionally biased region" description="Polar residues" evidence="1">
    <location>
        <begin position="882"/>
        <end position="897"/>
    </location>
</feature>
<feature type="compositionally biased region" description="Basic and acidic residues" evidence="1">
    <location>
        <begin position="281"/>
        <end position="302"/>
    </location>
</feature>
<evidence type="ECO:0000256" key="1">
    <source>
        <dbReference type="SAM" id="MobiDB-lite"/>
    </source>
</evidence>
<feature type="compositionally biased region" description="Pro residues" evidence="1">
    <location>
        <begin position="819"/>
        <end position="830"/>
    </location>
</feature>
<dbReference type="PANTHER" id="PTHR33170">
    <property type="entry name" value="DUF4283 DOMAIN-CONTAINING PROTEIN-RELATED"/>
    <property type="match status" value="1"/>
</dbReference>
<proteinExistence type="predicted"/>
<feature type="compositionally biased region" description="Basic and acidic residues" evidence="1">
    <location>
        <begin position="561"/>
        <end position="575"/>
    </location>
</feature>
<feature type="compositionally biased region" description="Gly residues" evidence="1">
    <location>
        <begin position="251"/>
        <end position="262"/>
    </location>
</feature>
<feature type="compositionally biased region" description="Low complexity" evidence="1">
    <location>
        <begin position="767"/>
        <end position="782"/>
    </location>
</feature>
<dbReference type="PANTHER" id="PTHR33170:SF50">
    <property type="entry name" value="DUF4283 DOMAIN-CONTAINING PROTEIN"/>
    <property type="match status" value="1"/>
</dbReference>
<feature type="compositionally biased region" description="Acidic residues" evidence="1">
    <location>
        <begin position="546"/>
        <end position="560"/>
    </location>
</feature>
<sequence length="897" mass="95335">MPGAARSPAESGGKFWSEASESESEAEDLGCADPVPMQATHLPLPEVHVAEEEWQTVKKKPHRSKELSMRASEVVKPWRKLKSWKGPLPKARVSPRKTLGDVIMPALEQLPAGVTSSAAGRSRGQSDPKSSLIQNLNRLRNGPIGAGPGPSRVRVHHRQNSPETRQGSRHPTRSQSGNPDSRNRRPSYLQAAMASGGVKGSVGGAGGDGGGDRRRGYGQQGFRGNRLKPTRGRGRSPSPPRRDDGRVADVGGRGGRGPSSGRGRGRGNRDGNPGTNGGRGGVEREAHVRADDRDGHLEEERPQLAGKHCGQEQAGENAKKKKKFQLQCTICLEEHHTSKCGLLLGPKPSAVCCGFGGKGEVFFQIPYDKAAPILKKVTATALVTIVEGEVSAELVKAELVRLIPVKWDWVVRPHGNGKYLVTFPCQVELQRMVAIKRIPTDNNEGVMAFEEWSQEIKPAKKLQKVWVHVYGVPYEIRSFLPLWAVGTIIGATTCVDMKYTRKAGVVRIQVAVLDVDNIPDSVDIVVDDALYEIFFNVDYVRPIGDDNNDDEEDDLDDDEGDQHGNEKKGEDHVMEEADNFGHGSDDTANPGQLNTMASGPSGTKPTKEEARIINKAIDIAVEELLIECANKIIAEEADFSGEGMAVFAGVEHAPPPMSEVCSDLNGDGGGGHGAGGGRAKLQPPPAVRTAPLPTDHAIGSAVGIAVQADDVMEKEMAPLAVTVADTGVLAHVEAPAGMGDEVVVAESEVGLAAITCASPTKSAETTGESFSLGGLGSRSSYSDVVRGSPTPINGENLLQVGALDGTGSQLPGGMTRSTPPIPVSSPPPSGGVPMRGAVGVEASTLPQKKEEKKLRRSTRSSVTDEHTLAKTGRMAARRNLEITGNKSFTSFSISQSL</sequence>
<feature type="compositionally biased region" description="Polar residues" evidence="1">
    <location>
        <begin position="586"/>
        <end position="604"/>
    </location>
</feature>
<comment type="caution">
    <text evidence="2">The sequence shown here is derived from an EMBL/GenBank/DDBJ whole genome shotgun (WGS) entry which is preliminary data.</text>
</comment>
<evidence type="ECO:0000313" key="3">
    <source>
        <dbReference type="Proteomes" id="UP000324897"/>
    </source>
</evidence>
<feature type="region of interest" description="Disordered" evidence="1">
    <location>
        <begin position="807"/>
        <end position="872"/>
    </location>
</feature>
<feature type="compositionally biased region" description="Basic residues" evidence="1">
    <location>
        <begin position="225"/>
        <end position="234"/>
    </location>
</feature>
<dbReference type="EMBL" id="RWGY01000013">
    <property type="protein sequence ID" value="TVU25227.1"/>
    <property type="molecule type" value="Genomic_DNA"/>
</dbReference>
<keyword evidence="3" id="KW-1185">Reference proteome</keyword>
<evidence type="ECO:0000313" key="2">
    <source>
        <dbReference type="EMBL" id="TVU25227.1"/>
    </source>
</evidence>
<dbReference type="AlphaFoldDB" id="A0A5J9UPV2"/>
<feature type="compositionally biased region" description="Gly residues" evidence="1">
    <location>
        <begin position="197"/>
        <end position="209"/>
    </location>
</feature>
<dbReference type="Proteomes" id="UP000324897">
    <property type="component" value="Chromosome 2"/>
</dbReference>
<feature type="compositionally biased region" description="Acidic residues" evidence="1">
    <location>
        <begin position="20"/>
        <end position="30"/>
    </location>
</feature>
<gene>
    <name evidence="2" type="ORF">EJB05_27716</name>
</gene>